<evidence type="ECO:0000256" key="9">
    <source>
        <dbReference type="SAM" id="SignalP"/>
    </source>
</evidence>
<keyword evidence="3 7" id="KW-0378">Hydrolase</keyword>
<reference evidence="11" key="1">
    <citation type="journal article" date="2020" name="bioRxiv">
        <title>Chromosome-level reference genome of the European wasp spider Argiope bruennichi: a resource for studies on range expansion and evolutionary adaptation.</title>
        <authorList>
            <person name="Sheffer M.M."/>
            <person name="Hoppe A."/>
            <person name="Krehenwinkel H."/>
            <person name="Uhl G."/>
            <person name="Kuss A.W."/>
            <person name="Jensen L."/>
            <person name="Jensen C."/>
            <person name="Gillespie R.G."/>
            <person name="Hoff K.J."/>
            <person name="Prost S."/>
        </authorList>
    </citation>
    <scope>NUCLEOTIDE SEQUENCE</scope>
</reference>
<comment type="caution">
    <text evidence="11">The sequence shown here is derived from an EMBL/GenBank/DDBJ whole genome shotgun (WGS) entry which is preliminary data.</text>
</comment>
<accession>A0A8T0EF32</accession>
<sequence>MLSYLFLAFVLLAGVNGEWPDYDFEDVFEITFDPDILHNVSQLISSKGYPVEDHVVQTEDGFLLSVQHIPHGKKGCDRHQGSKEVVFLQHGLLSASSDWVINFPNESLGFLLADAGYDVWLGNIRGNTYSRRHIKYSPHSDEFWDYSFAEMGYYDLPAMIDYILNQTGQKQLSYIGHSQGTTSCFAMLSEKTEYNQKIKIFIALAPVTTVGYITSPIRYLAPFTNEFAFLARIIGVREFLPSNALMKFLSEYVCDTFERWICKDVMFLLFGRDFQELNVTRIGVYSAHTPAGSSTKSVLHYAQLVDSGKFGKYDYGKRGNIKRYGQDTPPQYDLTKITAPVALMWSLNDELGDPVDVGLLIPKLKSLIEVYEVPAPLFNHGDFVLALHAKTLLYDEVMKVLRKYAV</sequence>
<evidence type="ECO:0000256" key="7">
    <source>
        <dbReference type="PIRNR" id="PIRNR000862"/>
    </source>
</evidence>
<dbReference type="SUPFAM" id="SSF53474">
    <property type="entry name" value="alpha/beta-Hydrolases"/>
    <property type="match status" value="1"/>
</dbReference>
<keyword evidence="2 9" id="KW-0732">Signal</keyword>
<name>A0A8T0EF32_ARGBR</name>
<feature type="signal peptide" evidence="9">
    <location>
        <begin position="1"/>
        <end position="17"/>
    </location>
</feature>
<feature type="chain" id="PRO_5035784558" description="Lipase" evidence="9">
    <location>
        <begin position="18"/>
        <end position="406"/>
    </location>
</feature>
<evidence type="ECO:0000256" key="8">
    <source>
        <dbReference type="PIRSR" id="PIRSR000862-1"/>
    </source>
</evidence>
<evidence type="ECO:0000256" key="2">
    <source>
        <dbReference type="ARBA" id="ARBA00022729"/>
    </source>
</evidence>
<protein>
    <recommendedName>
        <fullName evidence="7">Lipase</fullName>
    </recommendedName>
</protein>
<keyword evidence="4 7" id="KW-0442">Lipid degradation</keyword>
<evidence type="ECO:0000256" key="3">
    <source>
        <dbReference type="ARBA" id="ARBA00022801"/>
    </source>
</evidence>
<keyword evidence="6" id="KW-0325">Glycoprotein</keyword>
<reference evidence="11" key="2">
    <citation type="submission" date="2020-06" db="EMBL/GenBank/DDBJ databases">
        <authorList>
            <person name="Sheffer M."/>
        </authorList>
    </citation>
    <scope>NUCLEOTIDE SEQUENCE</scope>
</reference>
<dbReference type="Proteomes" id="UP000807504">
    <property type="component" value="Unassembled WGS sequence"/>
</dbReference>
<keyword evidence="5" id="KW-0443">Lipid metabolism</keyword>
<dbReference type="Gene3D" id="3.40.50.1820">
    <property type="entry name" value="alpha/beta hydrolase"/>
    <property type="match status" value="1"/>
</dbReference>
<feature type="active site" description="Charge relay system" evidence="8">
    <location>
        <position position="380"/>
    </location>
</feature>
<evidence type="ECO:0000256" key="4">
    <source>
        <dbReference type="ARBA" id="ARBA00022963"/>
    </source>
</evidence>
<feature type="domain" description="Partial AB-hydrolase lipase" evidence="10">
    <location>
        <begin position="40"/>
        <end position="102"/>
    </location>
</feature>
<dbReference type="InterPro" id="IPR029058">
    <property type="entry name" value="AB_hydrolase_fold"/>
</dbReference>
<dbReference type="InterPro" id="IPR025483">
    <property type="entry name" value="Lipase_euk"/>
</dbReference>
<evidence type="ECO:0000313" key="11">
    <source>
        <dbReference type="EMBL" id="KAF8771250.1"/>
    </source>
</evidence>
<dbReference type="EMBL" id="JABXBU010002228">
    <property type="protein sequence ID" value="KAF8771250.1"/>
    <property type="molecule type" value="Genomic_DNA"/>
</dbReference>
<dbReference type="FunFam" id="3.40.50.1820:FF:000021">
    <property type="entry name" value="Lipase"/>
    <property type="match status" value="1"/>
</dbReference>
<comment type="similarity">
    <text evidence="1 7">Belongs to the AB hydrolase superfamily. Lipase family.</text>
</comment>
<evidence type="ECO:0000256" key="5">
    <source>
        <dbReference type="ARBA" id="ARBA00023098"/>
    </source>
</evidence>
<gene>
    <name evidence="11" type="ORF">HNY73_018692</name>
</gene>
<keyword evidence="12" id="KW-1185">Reference proteome</keyword>
<dbReference type="InterPro" id="IPR006693">
    <property type="entry name" value="AB_hydrolase_lipase"/>
</dbReference>
<evidence type="ECO:0000259" key="10">
    <source>
        <dbReference type="Pfam" id="PF04083"/>
    </source>
</evidence>
<dbReference type="Pfam" id="PF04083">
    <property type="entry name" value="Abhydro_lipase"/>
    <property type="match status" value="1"/>
</dbReference>
<dbReference type="PANTHER" id="PTHR11005">
    <property type="entry name" value="LYSOSOMAL ACID LIPASE-RELATED"/>
    <property type="match status" value="1"/>
</dbReference>
<feature type="active site" description="Charge relay system" evidence="8">
    <location>
        <position position="349"/>
    </location>
</feature>
<feature type="active site" description="Nucleophile" evidence="8">
    <location>
        <position position="178"/>
    </location>
</feature>
<evidence type="ECO:0000256" key="6">
    <source>
        <dbReference type="ARBA" id="ARBA00023180"/>
    </source>
</evidence>
<dbReference type="AlphaFoldDB" id="A0A8T0EF32"/>
<dbReference type="GO" id="GO:0016042">
    <property type="term" value="P:lipid catabolic process"/>
    <property type="evidence" value="ECO:0007669"/>
    <property type="project" value="UniProtKB-KW"/>
</dbReference>
<organism evidence="11 12">
    <name type="scientific">Argiope bruennichi</name>
    <name type="common">Wasp spider</name>
    <name type="synonym">Aranea bruennichi</name>
    <dbReference type="NCBI Taxonomy" id="94029"/>
    <lineage>
        <taxon>Eukaryota</taxon>
        <taxon>Metazoa</taxon>
        <taxon>Ecdysozoa</taxon>
        <taxon>Arthropoda</taxon>
        <taxon>Chelicerata</taxon>
        <taxon>Arachnida</taxon>
        <taxon>Araneae</taxon>
        <taxon>Araneomorphae</taxon>
        <taxon>Entelegynae</taxon>
        <taxon>Araneoidea</taxon>
        <taxon>Araneidae</taxon>
        <taxon>Argiope</taxon>
    </lineage>
</organism>
<proteinExistence type="inferred from homology"/>
<dbReference type="GO" id="GO:0016788">
    <property type="term" value="F:hydrolase activity, acting on ester bonds"/>
    <property type="evidence" value="ECO:0007669"/>
    <property type="project" value="InterPro"/>
</dbReference>
<evidence type="ECO:0000256" key="1">
    <source>
        <dbReference type="ARBA" id="ARBA00010701"/>
    </source>
</evidence>
<evidence type="ECO:0000313" key="12">
    <source>
        <dbReference type="Proteomes" id="UP000807504"/>
    </source>
</evidence>
<dbReference type="PIRSF" id="PIRSF000862">
    <property type="entry name" value="Steryl_ester_lip"/>
    <property type="match status" value="1"/>
</dbReference>